<dbReference type="RefSeq" id="WP_382257765.1">
    <property type="nucleotide sequence ID" value="NZ_JBHTBX010000007.1"/>
</dbReference>
<accession>A0ABW2RB74</accession>
<proteinExistence type="predicted"/>
<evidence type="ECO:0000313" key="4">
    <source>
        <dbReference type="Proteomes" id="UP001596495"/>
    </source>
</evidence>
<keyword evidence="4" id="KW-1185">Reference proteome</keyword>
<dbReference type="Gene3D" id="3.10.450.30">
    <property type="entry name" value="Microbial ribonucleases"/>
    <property type="match status" value="1"/>
</dbReference>
<dbReference type="SUPFAM" id="SSF53933">
    <property type="entry name" value="Microbial ribonucleases"/>
    <property type="match status" value="1"/>
</dbReference>
<protein>
    <submittedName>
        <fullName evidence="3">Ribonuclease domain-containing protein</fullName>
    </submittedName>
</protein>
<name>A0ABW2RB74_9BURK</name>
<sequence length="144" mass="16533">MDLHQIRAGWIKRGKTWLTGLTIVLATGLGTNMVHARSPQSLSEPVAAADQIHLTQLPRQGQQVMEQIRQGGPFRYEKDGTVFGNRERLLPRAKRGYYREYTVPTPDLRHRGARRIVCGGEQPRNPDACYYTEDHYSSFRRILQ</sequence>
<dbReference type="EMBL" id="JBHTBX010000007">
    <property type="protein sequence ID" value="MFC7435300.1"/>
    <property type="molecule type" value="Genomic_DNA"/>
</dbReference>
<dbReference type="Pfam" id="PF00545">
    <property type="entry name" value="Ribonuclease"/>
    <property type="match status" value="1"/>
</dbReference>
<keyword evidence="1" id="KW-0540">Nuclease</keyword>
<comment type="caution">
    <text evidence="3">The sequence shown here is derived from an EMBL/GenBank/DDBJ whole genome shotgun (WGS) entry which is preliminary data.</text>
</comment>
<reference evidence="4" key="1">
    <citation type="journal article" date="2019" name="Int. J. Syst. Evol. Microbiol.">
        <title>The Global Catalogue of Microorganisms (GCM) 10K type strain sequencing project: providing services to taxonomists for standard genome sequencing and annotation.</title>
        <authorList>
            <consortium name="The Broad Institute Genomics Platform"/>
            <consortium name="The Broad Institute Genome Sequencing Center for Infectious Disease"/>
            <person name="Wu L."/>
            <person name="Ma J."/>
        </authorList>
    </citation>
    <scope>NUCLEOTIDE SEQUENCE [LARGE SCALE GENOMIC DNA]</scope>
    <source>
        <strain evidence="4">CCUG 54518</strain>
    </source>
</reference>
<dbReference type="InterPro" id="IPR016191">
    <property type="entry name" value="Ribonuclease/ribotoxin"/>
</dbReference>
<keyword evidence="2" id="KW-0378">Hydrolase</keyword>
<dbReference type="Proteomes" id="UP001596495">
    <property type="component" value="Unassembled WGS sequence"/>
</dbReference>
<dbReference type="InterPro" id="IPR000026">
    <property type="entry name" value="N1-like"/>
</dbReference>
<gene>
    <name evidence="3" type="ORF">ACFQNJ_12355</name>
</gene>
<organism evidence="3 4">
    <name type="scientific">Hydrogenophaga bisanensis</name>
    <dbReference type="NCBI Taxonomy" id="439611"/>
    <lineage>
        <taxon>Bacteria</taxon>
        <taxon>Pseudomonadati</taxon>
        <taxon>Pseudomonadota</taxon>
        <taxon>Betaproteobacteria</taxon>
        <taxon>Burkholderiales</taxon>
        <taxon>Comamonadaceae</taxon>
        <taxon>Hydrogenophaga</taxon>
    </lineage>
</organism>
<evidence type="ECO:0000256" key="1">
    <source>
        <dbReference type="ARBA" id="ARBA00022722"/>
    </source>
</evidence>
<evidence type="ECO:0000256" key="2">
    <source>
        <dbReference type="ARBA" id="ARBA00022801"/>
    </source>
</evidence>
<dbReference type="CDD" id="cd00607">
    <property type="entry name" value="RNase_Sa"/>
    <property type="match status" value="1"/>
</dbReference>
<evidence type="ECO:0000313" key="3">
    <source>
        <dbReference type="EMBL" id="MFC7435300.1"/>
    </source>
</evidence>